<dbReference type="SUPFAM" id="SSF47413">
    <property type="entry name" value="lambda repressor-like DNA-binding domains"/>
    <property type="match status" value="1"/>
</dbReference>
<dbReference type="InterPro" id="IPR010982">
    <property type="entry name" value="Lambda_DNA-bd_dom_sf"/>
</dbReference>
<dbReference type="KEGG" id="lse:F1C12_20875"/>
<dbReference type="Pfam" id="PF00356">
    <property type="entry name" value="LacI"/>
    <property type="match status" value="1"/>
</dbReference>
<dbReference type="Pfam" id="PF13377">
    <property type="entry name" value="Peripla_BP_3"/>
    <property type="match status" value="1"/>
</dbReference>
<sequence>MPKTRDARSTVTLKDVAERVGITSSAASMALADHARISSKTKAAVRQAAQELGYVPSSAGRALRNQRAGAVALIVPNTSQHVFGHSYFMHVLTGVSDAANAHDSQVIISTNSDAENGVAAYERVVRSRSADGAIVTSSAVDDFHVEELVASGLPVVLIGNFPYLPGSVSIGIDDVAATRALTEHLIDVHGRRRLVHVTGPLDHQTGLDRREGFLAAVRSRGLESDALVLRGEFNEESGAAAVVAALADGREVDGIVFANDDMAFGGLQELKRAGLRVPEDISIVGFDDFGLARVTTPGITTMAVPAEEMARRATERLFDLVDGRFDGPAHEELGVTFVPRRSCGCPENP</sequence>
<evidence type="ECO:0000259" key="4">
    <source>
        <dbReference type="PROSITE" id="PS50932"/>
    </source>
</evidence>
<dbReference type="AlphaFoldDB" id="A0A7G6YFR0"/>
<dbReference type="Gene3D" id="3.40.50.2300">
    <property type="match status" value="2"/>
</dbReference>
<dbReference type="PANTHER" id="PTHR30146">
    <property type="entry name" value="LACI-RELATED TRANSCRIPTIONAL REPRESSOR"/>
    <property type="match status" value="1"/>
</dbReference>
<proteinExistence type="predicted"/>
<dbReference type="InterPro" id="IPR028082">
    <property type="entry name" value="Peripla_BP_I"/>
</dbReference>
<accession>A0A7G6YFR0</accession>
<feature type="domain" description="HTH lacI-type" evidence="4">
    <location>
        <begin position="11"/>
        <end position="65"/>
    </location>
</feature>
<protein>
    <submittedName>
        <fullName evidence="5">LacI family transcriptional regulator</fullName>
    </submittedName>
</protein>
<organism evidence="5 6">
    <name type="scientific">Leifsonia shinshuensis</name>
    <dbReference type="NCBI Taxonomy" id="150026"/>
    <lineage>
        <taxon>Bacteria</taxon>
        <taxon>Bacillati</taxon>
        <taxon>Actinomycetota</taxon>
        <taxon>Actinomycetes</taxon>
        <taxon>Micrococcales</taxon>
        <taxon>Microbacteriaceae</taxon>
        <taxon>Leifsonia</taxon>
    </lineage>
</organism>
<evidence type="ECO:0000313" key="5">
    <source>
        <dbReference type="EMBL" id="QNE37325.1"/>
    </source>
</evidence>
<dbReference type="GO" id="GO:0003700">
    <property type="term" value="F:DNA-binding transcription factor activity"/>
    <property type="evidence" value="ECO:0007669"/>
    <property type="project" value="TreeGrafter"/>
</dbReference>
<dbReference type="SMART" id="SM00354">
    <property type="entry name" value="HTH_LACI"/>
    <property type="match status" value="1"/>
</dbReference>
<evidence type="ECO:0000256" key="3">
    <source>
        <dbReference type="ARBA" id="ARBA00023163"/>
    </source>
</evidence>
<name>A0A7G6YFR0_9MICO</name>
<dbReference type="CDD" id="cd01392">
    <property type="entry name" value="HTH_LacI"/>
    <property type="match status" value="1"/>
</dbReference>
<dbReference type="GO" id="GO:0000976">
    <property type="term" value="F:transcription cis-regulatory region binding"/>
    <property type="evidence" value="ECO:0007669"/>
    <property type="project" value="TreeGrafter"/>
</dbReference>
<dbReference type="InterPro" id="IPR000843">
    <property type="entry name" value="HTH_LacI"/>
</dbReference>
<evidence type="ECO:0000313" key="6">
    <source>
        <dbReference type="Proteomes" id="UP000515511"/>
    </source>
</evidence>
<evidence type="ECO:0000256" key="1">
    <source>
        <dbReference type="ARBA" id="ARBA00023015"/>
    </source>
</evidence>
<reference evidence="6" key="1">
    <citation type="submission" date="2019-09" db="EMBL/GenBank/DDBJ databases">
        <title>Antimicrobial potential of Antarctic Bacteria.</title>
        <authorList>
            <person name="Benaud N."/>
            <person name="Edwards R.J."/>
            <person name="Ferrari B.C."/>
        </authorList>
    </citation>
    <scope>NUCLEOTIDE SEQUENCE [LARGE SCALE GENOMIC DNA]</scope>
    <source>
        <strain evidence="6">INR9</strain>
    </source>
</reference>
<dbReference type="InterPro" id="IPR046335">
    <property type="entry name" value="LacI/GalR-like_sensor"/>
</dbReference>
<dbReference type="Proteomes" id="UP000515511">
    <property type="component" value="Chromosome"/>
</dbReference>
<dbReference type="PANTHER" id="PTHR30146:SF109">
    <property type="entry name" value="HTH-TYPE TRANSCRIPTIONAL REGULATOR GALS"/>
    <property type="match status" value="1"/>
</dbReference>
<dbReference type="PROSITE" id="PS50932">
    <property type="entry name" value="HTH_LACI_2"/>
    <property type="match status" value="1"/>
</dbReference>
<dbReference type="Gene3D" id="1.10.260.40">
    <property type="entry name" value="lambda repressor-like DNA-binding domains"/>
    <property type="match status" value="1"/>
</dbReference>
<dbReference type="SUPFAM" id="SSF53822">
    <property type="entry name" value="Periplasmic binding protein-like I"/>
    <property type="match status" value="1"/>
</dbReference>
<dbReference type="RefSeq" id="WP_185276730.1">
    <property type="nucleotide sequence ID" value="NZ_CP043641.1"/>
</dbReference>
<evidence type="ECO:0000256" key="2">
    <source>
        <dbReference type="ARBA" id="ARBA00023125"/>
    </source>
</evidence>
<dbReference type="EMBL" id="CP043641">
    <property type="protein sequence ID" value="QNE37325.1"/>
    <property type="molecule type" value="Genomic_DNA"/>
</dbReference>
<keyword evidence="2" id="KW-0238">DNA-binding</keyword>
<dbReference type="CDD" id="cd06267">
    <property type="entry name" value="PBP1_LacI_sugar_binding-like"/>
    <property type="match status" value="1"/>
</dbReference>
<keyword evidence="1" id="KW-0805">Transcription regulation</keyword>
<keyword evidence="3" id="KW-0804">Transcription</keyword>
<gene>
    <name evidence="5" type="ORF">F1C12_20875</name>
</gene>